<evidence type="ECO:0000313" key="4">
    <source>
        <dbReference type="RefSeq" id="XP_013421728.1"/>
    </source>
</evidence>
<sequence>MDDMWDSFCDNLDLDADVLADFAQTACASVEGSFYTCNASDASSPEPFSPHSVFDSDDGSESSSADSTSAGSTRSRVDNNKNTRRKEKCPLKKKHQRQAANVRERRRMKSINEAFDGLRRCVPDAENCKEKKLSKVDTLKMAIQYISDLTRALREVEAEERLHGGDATETQKVIIRYPNAGGYDQENSCKYPTSAYSYASDHTQGGHHTYNPNNPHPQQLPEPLVGHSLSWTDEKSLKMGPDNKLCAKIWVPEMTAEEQLMCSYW</sequence>
<name>A0A1S3KGG4_LINAN</name>
<dbReference type="CDD" id="cd19686">
    <property type="entry name" value="bHLH_TS_FERD3L_like"/>
    <property type="match status" value="1"/>
</dbReference>
<feature type="compositionally biased region" description="Basic residues" evidence="1">
    <location>
        <begin position="82"/>
        <end position="97"/>
    </location>
</feature>
<dbReference type="InParanoid" id="A0A1S3KGG4"/>
<dbReference type="InterPro" id="IPR036638">
    <property type="entry name" value="HLH_DNA-bd_sf"/>
</dbReference>
<proteinExistence type="predicted"/>
<dbReference type="GeneID" id="106181794"/>
<dbReference type="Gene3D" id="4.10.280.10">
    <property type="entry name" value="Helix-loop-helix DNA-binding domain"/>
    <property type="match status" value="1"/>
</dbReference>
<dbReference type="OrthoDB" id="6106870at2759"/>
<dbReference type="InterPro" id="IPR011598">
    <property type="entry name" value="bHLH_dom"/>
</dbReference>
<dbReference type="GO" id="GO:0000981">
    <property type="term" value="F:DNA-binding transcription factor activity, RNA polymerase II-specific"/>
    <property type="evidence" value="ECO:0007669"/>
    <property type="project" value="TreeGrafter"/>
</dbReference>
<keyword evidence="3" id="KW-1185">Reference proteome</keyword>
<dbReference type="PROSITE" id="PS50888">
    <property type="entry name" value="BHLH"/>
    <property type="match status" value="1"/>
</dbReference>
<dbReference type="STRING" id="7574.A0A1S3KGG4"/>
<organism evidence="3 4">
    <name type="scientific">Lingula anatina</name>
    <name type="common">Brachiopod</name>
    <name type="synonym">Lingula unguis</name>
    <dbReference type="NCBI Taxonomy" id="7574"/>
    <lineage>
        <taxon>Eukaryota</taxon>
        <taxon>Metazoa</taxon>
        <taxon>Spiralia</taxon>
        <taxon>Lophotrochozoa</taxon>
        <taxon>Brachiopoda</taxon>
        <taxon>Linguliformea</taxon>
        <taxon>Lingulata</taxon>
        <taxon>Lingulida</taxon>
        <taxon>Linguloidea</taxon>
        <taxon>Lingulidae</taxon>
        <taxon>Lingula</taxon>
    </lineage>
</organism>
<dbReference type="Proteomes" id="UP000085678">
    <property type="component" value="Unplaced"/>
</dbReference>
<dbReference type="FunCoup" id="A0A1S3KGG4">
    <property type="interactions" value="3"/>
</dbReference>
<dbReference type="PANTHER" id="PTHR23349:SF112">
    <property type="entry name" value="48 RELATED 1, ISOFORM B"/>
    <property type="match status" value="1"/>
</dbReference>
<dbReference type="InterPro" id="IPR050283">
    <property type="entry name" value="E-box_TF_Regulators"/>
</dbReference>
<evidence type="ECO:0000256" key="1">
    <source>
        <dbReference type="SAM" id="MobiDB-lite"/>
    </source>
</evidence>
<dbReference type="PANTHER" id="PTHR23349">
    <property type="entry name" value="BASIC HELIX-LOOP-HELIX TRANSCRIPTION FACTOR, TWIST"/>
    <property type="match status" value="1"/>
</dbReference>
<dbReference type="KEGG" id="lak:106181794"/>
<feature type="region of interest" description="Disordered" evidence="1">
    <location>
        <begin position="46"/>
        <end position="105"/>
    </location>
</feature>
<dbReference type="RefSeq" id="XP_013421728.1">
    <property type="nucleotide sequence ID" value="XM_013566274.1"/>
</dbReference>
<accession>A0A1S3KGG4</accession>
<feature type="domain" description="BHLH" evidence="2">
    <location>
        <begin position="95"/>
        <end position="149"/>
    </location>
</feature>
<dbReference type="SMART" id="SM00353">
    <property type="entry name" value="HLH"/>
    <property type="match status" value="1"/>
</dbReference>
<dbReference type="GO" id="GO:0000977">
    <property type="term" value="F:RNA polymerase II transcription regulatory region sequence-specific DNA binding"/>
    <property type="evidence" value="ECO:0007669"/>
    <property type="project" value="TreeGrafter"/>
</dbReference>
<reference evidence="4" key="1">
    <citation type="submission" date="2025-08" db="UniProtKB">
        <authorList>
            <consortium name="RefSeq"/>
        </authorList>
    </citation>
    <scope>IDENTIFICATION</scope>
    <source>
        <tissue evidence="4">Gonads</tissue>
    </source>
</reference>
<dbReference type="Pfam" id="PF00010">
    <property type="entry name" value="HLH"/>
    <property type="match status" value="1"/>
</dbReference>
<gene>
    <name evidence="4" type="primary">LOC106181794</name>
</gene>
<dbReference type="SUPFAM" id="SSF47459">
    <property type="entry name" value="HLH, helix-loop-helix DNA-binding domain"/>
    <property type="match status" value="1"/>
</dbReference>
<feature type="compositionally biased region" description="Low complexity" evidence="1">
    <location>
        <begin position="61"/>
        <end position="74"/>
    </location>
</feature>
<protein>
    <submittedName>
        <fullName evidence="4">Pancreas transcription factor 1 subunit alpha</fullName>
    </submittedName>
</protein>
<evidence type="ECO:0000313" key="3">
    <source>
        <dbReference type="Proteomes" id="UP000085678"/>
    </source>
</evidence>
<dbReference type="GO" id="GO:0032502">
    <property type="term" value="P:developmental process"/>
    <property type="evidence" value="ECO:0007669"/>
    <property type="project" value="TreeGrafter"/>
</dbReference>
<dbReference type="GO" id="GO:0046983">
    <property type="term" value="F:protein dimerization activity"/>
    <property type="evidence" value="ECO:0007669"/>
    <property type="project" value="InterPro"/>
</dbReference>
<dbReference type="AlphaFoldDB" id="A0A1S3KGG4"/>
<evidence type="ECO:0000259" key="2">
    <source>
        <dbReference type="PROSITE" id="PS50888"/>
    </source>
</evidence>